<dbReference type="AlphaFoldDB" id="A0A444M9N1"/>
<dbReference type="PROSITE" id="PS51257">
    <property type="entry name" value="PROKAR_LIPOPROTEIN"/>
    <property type="match status" value="1"/>
</dbReference>
<comment type="caution">
    <text evidence="1">The sequence shown here is derived from an EMBL/GenBank/DDBJ whole genome shotgun (WGS) entry which is preliminary data.</text>
</comment>
<evidence type="ECO:0000313" key="1">
    <source>
        <dbReference type="EMBL" id="RWY39644.1"/>
    </source>
</evidence>
<sequence length="38" mass="3928">MKLLILATLAALTLAGCNTIEGVGHDISGGARRVGTWF</sequence>
<dbReference type="Proteomes" id="UP000287168">
    <property type="component" value="Unassembled WGS sequence"/>
</dbReference>
<keyword evidence="2" id="KW-1185">Reference proteome</keyword>
<gene>
    <name evidence="1" type="ORF">EP867_13505</name>
</gene>
<protein>
    <submittedName>
        <fullName evidence="1">Entericidin EcnA/B family protein</fullName>
    </submittedName>
</protein>
<dbReference type="RefSeq" id="WP_128490014.1">
    <property type="nucleotide sequence ID" value="NZ_JBHLXB010000126.1"/>
</dbReference>
<name>A0A444M9N1_9RHOB</name>
<dbReference type="EMBL" id="SBLC01000020">
    <property type="protein sequence ID" value="RWY39644.1"/>
    <property type="molecule type" value="Genomic_DNA"/>
</dbReference>
<organism evidence="1 2">
    <name type="scientific">Falsigemmobacter intermedius</name>
    <dbReference type="NCBI Taxonomy" id="1553448"/>
    <lineage>
        <taxon>Bacteria</taxon>
        <taxon>Pseudomonadati</taxon>
        <taxon>Pseudomonadota</taxon>
        <taxon>Alphaproteobacteria</taxon>
        <taxon>Rhodobacterales</taxon>
        <taxon>Paracoccaceae</taxon>
        <taxon>Falsigemmobacter</taxon>
    </lineage>
</organism>
<evidence type="ECO:0000313" key="2">
    <source>
        <dbReference type="Proteomes" id="UP000287168"/>
    </source>
</evidence>
<reference evidence="1 2" key="1">
    <citation type="journal article" date="2015" name="Int. J. Syst. Evol. Microbiol.">
        <title>Gemmobacter intermedius sp. nov., isolated from a white stork (Ciconia ciconia).</title>
        <authorList>
            <person name="Kampfer P."/>
            <person name="Jerzak L."/>
            <person name="Wilharm G."/>
            <person name="Golke J."/>
            <person name="Busse H.J."/>
            <person name="Glaeser S.P."/>
        </authorList>
    </citation>
    <scope>NUCLEOTIDE SEQUENCE [LARGE SCALE GENOMIC DNA]</scope>
    <source>
        <strain evidence="1 2">119/4</strain>
    </source>
</reference>
<proteinExistence type="predicted"/>
<accession>A0A444M9N1</accession>